<evidence type="ECO:0000313" key="1">
    <source>
        <dbReference type="EMBL" id="PPQ85208.1"/>
    </source>
</evidence>
<proteinExistence type="predicted"/>
<dbReference type="AlphaFoldDB" id="A0A409X376"/>
<reference evidence="1 2" key="1">
    <citation type="journal article" date="2018" name="Evol. Lett.">
        <title>Horizontal gene cluster transfer increased hallucinogenic mushroom diversity.</title>
        <authorList>
            <person name="Reynolds H.T."/>
            <person name="Vijayakumar V."/>
            <person name="Gluck-Thaler E."/>
            <person name="Korotkin H.B."/>
            <person name="Matheny P.B."/>
            <person name="Slot J.C."/>
        </authorList>
    </citation>
    <scope>NUCLEOTIDE SEQUENCE [LARGE SCALE GENOMIC DNA]</scope>
    <source>
        <strain evidence="1 2">2631</strain>
    </source>
</reference>
<evidence type="ECO:0000313" key="2">
    <source>
        <dbReference type="Proteomes" id="UP000283269"/>
    </source>
</evidence>
<protein>
    <submittedName>
        <fullName evidence="1">Uncharacterized protein</fullName>
    </submittedName>
</protein>
<dbReference type="EMBL" id="NHYD01002740">
    <property type="protein sequence ID" value="PPQ85208.1"/>
    <property type="molecule type" value="Genomic_DNA"/>
</dbReference>
<name>A0A409X376_PSICY</name>
<accession>A0A409X376</accession>
<sequence length="112" mass="12684">MERLPHFRKLQRIGCDPALCALVHKCAKMMHPSSVFDGLTTEESRVMRRKWIKDHVRNHHNLECTTGDMSLIGCPAYPIVNGQMTHVEKGPFSEHINLWHQPAVTAGKPSTS</sequence>
<organism evidence="1 2">
    <name type="scientific">Psilocybe cyanescens</name>
    <dbReference type="NCBI Taxonomy" id="93625"/>
    <lineage>
        <taxon>Eukaryota</taxon>
        <taxon>Fungi</taxon>
        <taxon>Dikarya</taxon>
        <taxon>Basidiomycota</taxon>
        <taxon>Agaricomycotina</taxon>
        <taxon>Agaricomycetes</taxon>
        <taxon>Agaricomycetidae</taxon>
        <taxon>Agaricales</taxon>
        <taxon>Agaricineae</taxon>
        <taxon>Strophariaceae</taxon>
        <taxon>Psilocybe</taxon>
    </lineage>
</organism>
<comment type="caution">
    <text evidence="1">The sequence shown here is derived from an EMBL/GenBank/DDBJ whole genome shotgun (WGS) entry which is preliminary data.</text>
</comment>
<dbReference type="Proteomes" id="UP000283269">
    <property type="component" value="Unassembled WGS sequence"/>
</dbReference>
<gene>
    <name evidence="1" type="ORF">CVT25_010099</name>
</gene>
<keyword evidence="2" id="KW-1185">Reference proteome</keyword>
<dbReference type="InParanoid" id="A0A409X376"/>